<dbReference type="SUPFAM" id="SSF53383">
    <property type="entry name" value="PLP-dependent transferases"/>
    <property type="match status" value="1"/>
</dbReference>
<evidence type="ECO:0000256" key="1">
    <source>
        <dbReference type="ARBA" id="ARBA00001933"/>
    </source>
</evidence>
<dbReference type="STRING" id="457570.Nther_0943"/>
<evidence type="ECO:0000313" key="6">
    <source>
        <dbReference type="Proteomes" id="UP000001683"/>
    </source>
</evidence>
<dbReference type="EMBL" id="CP001034">
    <property type="protein sequence ID" value="ACB84528.1"/>
    <property type="molecule type" value="Genomic_DNA"/>
</dbReference>
<keyword evidence="3 5" id="KW-0808">Transferase</keyword>
<accession>B2A0G7</accession>
<dbReference type="AlphaFoldDB" id="B2A0G7"/>
<dbReference type="InterPro" id="IPR004838">
    <property type="entry name" value="NHTrfase_class1_PyrdxlP-BS"/>
</dbReference>
<dbReference type="CDD" id="cd00609">
    <property type="entry name" value="AAT_like"/>
    <property type="match status" value="1"/>
</dbReference>
<dbReference type="Gene3D" id="3.90.1150.10">
    <property type="entry name" value="Aspartate Aminotransferase, domain 1"/>
    <property type="match status" value="1"/>
</dbReference>
<dbReference type="PANTHER" id="PTHR42885">
    <property type="entry name" value="HISTIDINOL-PHOSPHATE AMINOTRANSFERASE-RELATED"/>
    <property type="match status" value="1"/>
</dbReference>
<keyword evidence="3 5" id="KW-0032">Aminotransferase</keyword>
<dbReference type="EC" id="2.6.1.-" evidence="3"/>
<evidence type="ECO:0000259" key="4">
    <source>
        <dbReference type="Pfam" id="PF00155"/>
    </source>
</evidence>
<dbReference type="HOGENOM" id="CLU_017584_3_2_9"/>
<evidence type="ECO:0000256" key="3">
    <source>
        <dbReference type="RuleBase" id="RU000481"/>
    </source>
</evidence>
<dbReference type="GO" id="GO:0008483">
    <property type="term" value="F:transaminase activity"/>
    <property type="evidence" value="ECO:0007669"/>
    <property type="project" value="UniProtKB-KW"/>
</dbReference>
<dbReference type="PROSITE" id="PS00105">
    <property type="entry name" value="AA_TRANSFER_CLASS_1"/>
    <property type="match status" value="1"/>
</dbReference>
<reference evidence="5 6" key="1">
    <citation type="submission" date="2008-04" db="EMBL/GenBank/DDBJ databases">
        <title>Complete sequence of chromosome of Natranaerobius thermophilus JW/NM-WN-LF.</title>
        <authorList>
            <consortium name="US DOE Joint Genome Institute"/>
            <person name="Copeland A."/>
            <person name="Lucas S."/>
            <person name="Lapidus A."/>
            <person name="Glavina del Rio T."/>
            <person name="Dalin E."/>
            <person name="Tice H."/>
            <person name="Bruce D."/>
            <person name="Goodwin L."/>
            <person name="Pitluck S."/>
            <person name="Chertkov O."/>
            <person name="Brettin T."/>
            <person name="Detter J.C."/>
            <person name="Han C."/>
            <person name="Kuske C.R."/>
            <person name="Schmutz J."/>
            <person name="Larimer F."/>
            <person name="Land M."/>
            <person name="Hauser L."/>
            <person name="Kyrpides N."/>
            <person name="Lykidis A."/>
            <person name="Mesbah N.M."/>
            <person name="Wiegel J."/>
        </authorList>
    </citation>
    <scope>NUCLEOTIDE SEQUENCE [LARGE SCALE GENOMIC DNA]</scope>
    <source>
        <strain evidence="6">ATCC BAA-1301 / DSM 18059 / JW/NM-WN-LF</strain>
    </source>
</reference>
<sequence length="363" mass="41941">MNSHGGQVWRWQREFNLNPKEIIDFSANINPLGPPKEIINQLSSQLDALQHYPEPYGISLKQIIAEHHGVLPEQVIVGNGASELIDLIILHRLVKSDNINEHLTALIPEPNFSEYKRGVQALRGKVNSFTTLSLNNDLSYMKTKMMEMRPQLLFLSSPNNPTGELINNYTLKNIVQSMEQWDGELILDYSFLPFVKSSWPKASLEEINFDQTFLLFSLTKMFALPGLRLGYGITSQEKIWQLEKLRNQWAVNSLAQTAFKECFSLQNYENKTRKLIHSERERLRAELEFLGFSTFKSSANFLLIKNNNFPGTVKNLWHHLACKGIFIRLCENFQGLDESYFRIAIRLPEENDRFLEELSSFTP</sequence>
<evidence type="ECO:0000313" key="5">
    <source>
        <dbReference type="EMBL" id="ACB84528.1"/>
    </source>
</evidence>
<dbReference type="InterPro" id="IPR015422">
    <property type="entry name" value="PyrdxlP-dep_Trfase_small"/>
</dbReference>
<evidence type="ECO:0000256" key="2">
    <source>
        <dbReference type="ARBA" id="ARBA00022898"/>
    </source>
</evidence>
<dbReference type="KEGG" id="nth:Nther_0943"/>
<proteinExistence type="inferred from homology"/>
<keyword evidence="2" id="KW-0663">Pyridoxal phosphate</keyword>
<dbReference type="Proteomes" id="UP000001683">
    <property type="component" value="Chromosome"/>
</dbReference>
<dbReference type="InParanoid" id="B2A0G7"/>
<dbReference type="InterPro" id="IPR015421">
    <property type="entry name" value="PyrdxlP-dep_Trfase_major"/>
</dbReference>
<dbReference type="InterPro" id="IPR004839">
    <property type="entry name" value="Aminotransferase_I/II_large"/>
</dbReference>
<dbReference type="Gene3D" id="3.40.640.10">
    <property type="entry name" value="Type I PLP-dependent aspartate aminotransferase-like (Major domain)"/>
    <property type="match status" value="1"/>
</dbReference>
<keyword evidence="6" id="KW-1185">Reference proteome</keyword>
<reference evidence="5 6" key="2">
    <citation type="journal article" date="2011" name="J. Bacteriol.">
        <title>Complete genome sequence of the anaerobic, halophilic alkalithermophile Natranaerobius thermophilus JW/NM-WN-LF.</title>
        <authorList>
            <person name="Zhao B."/>
            <person name="Mesbah N.M."/>
            <person name="Dalin E."/>
            <person name="Goodwin L."/>
            <person name="Nolan M."/>
            <person name="Pitluck S."/>
            <person name="Chertkov O."/>
            <person name="Brettin T.S."/>
            <person name="Han J."/>
            <person name="Larimer F.W."/>
            <person name="Land M.L."/>
            <person name="Hauser L."/>
            <person name="Kyrpides N."/>
            <person name="Wiegel J."/>
        </authorList>
    </citation>
    <scope>NUCLEOTIDE SEQUENCE [LARGE SCALE GENOMIC DNA]</scope>
    <source>
        <strain evidence="6">ATCC BAA-1301 / DSM 18059 / JW/NM-WN-LF</strain>
    </source>
</reference>
<dbReference type="PANTHER" id="PTHR42885:SF1">
    <property type="entry name" value="THREONINE-PHOSPHATE DECARBOXYLASE"/>
    <property type="match status" value="1"/>
</dbReference>
<dbReference type="GO" id="GO:0030170">
    <property type="term" value="F:pyridoxal phosphate binding"/>
    <property type="evidence" value="ECO:0007669"/>
    <property type="project" value="InterPro"/>
</dbReference>
<dbReference type="Pfam" id="PF00155">
    <property type="entry name" value="Aminotran_1_2"/>
    <property type="match status" value="1"/>
</dbReference>
<protein>
    <recommendedName>
        <fullName evidence="3">Aminotransferase</fullName>
        <ecNumber evidence="3">2.6.1.-</ecNumber>
    </recommendedName>
</protein>
<name>B2A0G7_NATTJ</name>
<gene>
    <name evidence="5" type="ordered locus">Nther_0943</name>
</gene>
<organism evidence="5 6">
    <name type="scientific">Natranaerobius thermophilus (strain ATCC BAA-1301 / DSM 18059 / JW/NM-WN-LF)</name>
    <dbReference type="NCBI Taxonomy" id="457570"/>
    <lineage>
        <taxon>Bacteria</taxon>
        <taxon>Bacillati</taxon>
        <taxon>Bacillota</taxon>
        <taxon>Clostridia</taxon>
        <taxon>Natranaerobiales</taxon>
        <taxon>Natranaerobiaceae</taxon>
        <taxon>Natranaerobius</taxon>
    </lineage>
</organism>
<comment type="similarity">
    <text evidence="3">Belongs to the class-I pyridoxal-phosphate-dependent aminotransferase family.</text>
</comment>
<dbReference type="InterPro" id="IPR015424">
    <property type="entry name" value="PyrdxlP-dep_Trfase"/>
</dbReference>
<feature type="domain" description="Aminotransferase class I/classII large" evidence="4">
    <location>
        <begin position="21"/>
        <end position="357"/>
    </location>
</feature>
<dbReference type="eggNOG" id="COG0079">
    <property type="taxonomic scope" value="Bacteria"/>
</dbReference>
<comment type="cofactor">
    <cofactor evidence="1 3">
        <name>pyridoxal 5'-phosphate</name>
        <dbReference type="ChEBI" id="CHEBI:597326"/>
    </cofactor>
</comment>